<comment type="subcellular location">
    <subcellularLocation>
        <location evidence="1">Membrane</location>
        <topology evidence="1">Multi-pass membrane protein</topology>
    </subcellularLocation>
</comment>
<organism evidence="10 11">
    <name type="scientific">Paralvinella palmiformis</name>
    <dbReference type="NCBI Taxonomy" id="53620"/>
    <lineage>
        <taxon>Eukaryota</taxon>
        <taxon>Metazoa</taxon>
        <taxon>Spiralia</taxon>
        <taxon>Lophotrochozoa</taxon>
        <taxon>Annelida</taxon>
        <taxon>Polychaeta</taxon>
        <taxon>Sedentaria</taxon>
        <taxon>Canalipalpata</taxon>
        <taxon>Terebellida</taxon>
        <taxon>Terebelliformia</taxon>
        <taxon>Alvinellidae</taxon>
        <taxon>Paralvinella</taxon>
    </lineage>
</organism>
<feature type="domain" description="MARVEL" evidence="9">
    <location>
        <begin position="6"/>
        <end position="210"/>
    </location>
</feature>
<evidence type="ECO:0000256" key="1">
    <source>
        <dbReference type="ARBA" id="ARBA00004141"/>
    </source>
</evidence>
<evidence type="ECO:0000256" key="4">
    <source>
        <dbReference type="ARBA" id="ARBA00022989"/>
    </source>
</evidence>
<comment type="caution">
    <text evidence="10">The sequence shown here is derived from an EMBL/GenBank/DDBJ whole genome shotgun (WGS) entry which is preliminary data.</text>
</comment>
<keyword evidence="4 8" id="KW-1133">Transmembrane helix</keyword>
<feature type="transmembrane region" description="Helical" evidence="8">
    <location>
        <begin position="12"/>
        <end position="29"/>
    </location>
</feature>
<feature type="transmembrane region" description="Helical" evidence="8">
    <location>
        <begin position="186"/>
        <end position="206"/>
    </location>
</feature>
<feature type="transmembrane region" description="Helical" evidence="8">
    <location>
        <begin position="124"/>
        <end position="145"/>
    </location>
</feature>
<proteinExistence type="inferred from homology"/>
<feature type="transmembrane region" description="Helical" evidence="8">
    <location>
        <begin position="90"/>
        <end position="112"/>
    </location>
</feature>
<keyword evidence="5 7" id="KW-0472">Membrane</keyword>
<dbReference type="EMBL" id="JAODUP010000018">
    <property type="protein sequence ID" value="KAK2168319.1"/>
    <property type="molecule type" value="Genomic_DNA"/>
</dbReference>
<protein>
    <recommendedName>
        <fullName evidence="9">MARVEL domain-containing protein</fullName>
    </recommendedName>
</protein>
<sequence>MWHIFSMQDNVSCHFYLLQIIAIFAFATTTSSSSSSSFHIKCQNDTQQGPFEFTWQYPFRLEDSHFKFTQCNGTQFNTHPYGDYSAPSQFFVFVGVMAFLYCIGAVILYVCFDDHYRKFDKIPMFDFVATCVFVLLWLISSSAWATGVADIKLYTNPLEFQVDIVPECRNNQCVVDKHGNYASLNVSIIFGYLNMCVWAANLWFLYKETKWFKVATEHPDTSPSDIPQKV</sequence>
<dbReference type="AlphaFoldDB" id="A0AAD9KAW0"/>
<evidence type="ECO:0000313" key="11">
    <source>
        <dbReference type="Proteomes" id="UP001208570"/>
    </source>
</evidence>
<accession>A0AAD9KAW0</accession>
<dbReference type="PANTHER" id="PTHR10306">
    <property type="entry name" value="SYNAPTOPHYSIN"/>
    <property type="match status" value="1"/>
</dbReference>
<dbReference type="InterPro" id="IPR008253">
    <property type="entry name" value="Marvel"/>
</dbReference>
<name>A0AAD9KAW0_9ANNE</name>
<keyword evidence="6" id="KW-0325">Glycoprotein</keyword>
<evidence type="ECO:0000256" key="8">
    <source>
        <dbReference type="SAM" id="Phobius"/>
    </source>
</evidence>
<dbReference type="GO" id="GO:0030672">
    <property type="term" value="C:synaptic vesicle membrane"/>
    <property type="evidence" value="ECO:0007669"/>
    <property type="project" value="TreeGrafter"/>
</dbReference>
<keyword evidence="3 7" id="KW-0812">Transmembrane</keyword>
<reference evidence="10" key="1">
    <citation type="journal article" date="2023" name="Mol. Biol. Evol.">
        <title>Third-Generation Sequencing Reveals the Adaptive Role of the Epigenome in Three Deep-Sea Polychaetes.</title>
        <authorList>
            <person name="Perez M."/>
            <person name="Aroh O."/>
            <person name="Sun Y."/>
            <person name="Lan Y."/>
            <person name="Juniper S.K."/>
            <person name="Young C.R."/>
            <person name="Angers B."/>
            <person name="Qian P.Y."/>
        </authorList>
    </citation>
    <scope>NUCLEOTIDE SEQUENCE</scope>
    <source>
        <strain evidence="10">P08H-3</strain>
    </source>
</reference>
<dbReference type="PANTHER" id="PTHR10306:SF17">
    <property type="entry name" value="MARVEL DOMAIN-CONTAINING PROTEIN"/>
    <property type="match status" value="1"/>
</dbReference>
<evidence type="ECO:0000313" key="10">
    <source>
        <dbReference type="EMBL" id="KAK2168319.1"/>
    </source>
</evidence>
<evidence type="ECO:0000256" key="6">
    <source>
        <dbReference type="ARBA" id="ARBA00023180"/>
    </source>
</evidence>
<evidence type="ECO:0000256" key="2">
    <source>
        <dbReference type="ARBA" id="ARBA00006476"/>
    </source>
</evidence>
<keyword evidence="11" id="KW-1185">Reference proteome</keyword>
<dbReference type="PROSITE" id="PS51225">
    <property type="entry name" value="MARVEL"/>
    <property type="match status" value="1"/>
</dbReference>
<gene>
    <name evidence="10" type="ORF">LSH36_18g09013</name>
</gene>
<dbReference type="InterPro" id="IPR001285">
    <property type="entry name" value="Synaptophysin/porin"/>
</dbReference>
<evidence type="ECO:0000259" key="9">
    <source>
        <dbReference type="PROSITE" id="PS51225"/>
    </source>
</evidence>
<dbReference type="Pfam" id="PF01284">
    <property type="entry name" value="MARVEL"/>
    <property type="match status" value="1"/>
</dbReference>
<dbReference type="Proteomes" id="UP001208570">
    <property type="component" value="Unassembled WGS sequence"/>
</dbReference>
<comment type="similarity">
    <text evidence="2">Belongs to the synaptophysin/synaptobrevin family.</text>
</comment>
<dbReference type="PRINTS" id="PR00220">
    <property type="entry name" value="SYNAPTOPHYSN"/>
</dbReference>
<evidence type="ECO:0000256" key="5">
    <source>
        <dbReference type="ARBA" id="ARBA00023136"/>
    </source>
</evidence>
<evidence type="ECO:0000256" key="3">
    <source>
        <dbReference type="ARBA" id="ARBA00022692"/>
    </source>
</evidence>
<evidence type="ECO:0000256" key="7">
    <source>
        <dbReference type="PROSITE-ProRule" id="PRU00581"/>
    </source>
</evidence>